<feature type="signal peptide" evidence="1">
    <location>
        <begin position="1"/>
        <end position="20"/>
    </location>
</feature>
<proteinExistence type="predicted"/>
<reference evidence="2 3" key="1">
    <citation type="submission" date="2020-11" db="EMBL/GenBank/DDBJ databases">
        <title>Genome seq and assembly of Sphingosinicella sp.</title>
        <authorList>
            <person name="Chhetri G."/>
        </authorList>
    </citation>
    <scope>NUCLEOTIDE SEQUENCE [LARGE SCALE GENOMIC DNA]</scope>
    <source>
        <strain evidence="2 3">UDD2</strain>
    </source>
</reference>
<dbReference type="Proteomes" id="UP000594873">
    <property type="component" value="Chromosome"/>
</dbReference>
<protein>
    <submittedName>
        <fullName evidence="2">Uncharacterized protein</fullName>
    </submittedName>
</protein>
<accession>A0A7T2GKY7</accession>
<gene>
    <name evidence="2" type="ORF">IC614_04075</name>
</gene>
<keyword evidence="1" id="KW-0732">Signal</keyword>
<dbReference type="AlphaFoldDB" id="A0A7T2GKY7"/>
<feature type="chain" id="PRO_5032354736" evidence="1">
    <location>
        <begin position="21"/>
        <end position="172"/>
    </location>
</feature>
<dbReference type="KEGG" id="sflv:IC614_04075"/>
<evidence type="ECO:0000313" key="2">
    <source>
        <dbReference type="EMBL" id="QPQ55775.1"/>
    </source>
</evidence>
<sequence length="172" mass="19494">MKTMKFVLAGLGFVAAAAGAQEWPEDMARPETYPWETLWPLNNPDDVTMLVLSDAQKKAFNDYTDFAMERHASGMARPFHREGDYRPELNGYGILQRISEMNVGDVETWKGKGYNGQFKLVGAELVGPHTCRQVEWTMSNPTNVIRGNAAGKAVAYRLYCLNPKNEKWFEVR</sequence>
<name>A0A7T2GKY7_9SPHN</name>
<evidence type="ECO:0000256" key="1">
    <source>
        <dbReference type="SAM" id="SignalP"/>
    </source>
</evidence>
<dbReference type="RefSeq" id="WP_200972550.1">
    <property type="nucleotide sequence ID" value="NZ_CP065592.1"/>
</dbReference>
<evidence type="ECO:0000313" key="3">
    <source>
        <dbReference type="Proteomes" id="UP000594873"/>
    </source>
</evidence>
<dbReference type="EMBL" id="CP065592">
    <property type="protein sequence ID" value="QPQ55775.1"/>
    <property type="molecule type" value="Genomic_DNA"/>
</dbReference>
<keyword evidence="3" id="KW-1185">Reference proteome</keyword>
<organism evidence="2 3">
    <name type="scientific">Allosphingosinicella flava</name>
    <dbReference type="NCBI Taxonomy" id="2771430"/>
    <lineage>
        <taxon>Bacteria</taxon>
        <taxon>Pseudomonadati</taxon>
        <taxon>Pseudomonadota</taxon>
        <taxon>Alphaproteobacteria</taxon>
        <taxon>Sphingomonadales</taxon>
        <taxon>Sphingomonadaceae</taxon>
        <taxon>Allosphingosinicella</taxon>
    </lineage>
</organism>